<comment type="caution">
    <text evidence="2">The sequence shown here is derived from an EMBL/GenBank/DDBJ whole genome shotgun (WGS) entry which is preliminary data.</text>
</comment>
<dbReference type="EMBL" id="LLXJ01002995">
    <property type="protein sequence ID" value="PKB97770.1"/>
    <property type="molecule type" value="Genomic_DNA"/>
</dbReference>
<reference evidence="1 4" key="1">
    <citation type="submission" date="2016-04" db="EMBL/GenBank/DDBJ databases">
        <title>Genome analyses suggest a sexual origin of heterokaryosis in a supposedly ancient asexual fungus.</title>
        <authorList>
            <person name="Ropars J."/>
            <person name="Sedzielewska K."/>
            <person name="Noel J."/>
            <person name="Charron P."/>
            <person name="Farinelli L."/>
            <person name="Marton T."/>
            <person name="Kruger M."/>
            <person name="Pelin A."/>
            <person name="Brachmann A."/>
            <person name="Corradi N."/>
        </authorList>
    </citation>
    <scope>NUCLEOTIDE SEQUENCE [LARGE SCALE GENOMIC DNA]</scope>
    <source>
        <strain evidence="1 4">A5</strain>
    </source>
</reference>
<reference evidence="2 3" key="3">
    <citation type="submission" date="2017-10" db="EMBL/GenBank/DDBJ databases">
        <title>Extensive intraspecific genome diversity in a model arbuscular mycorrhizal fungus.</title>
        <authorList>
            <person name="Chen E.C.H."/>
            <person name="Morin E."/>
            <person name="Baudet D."/>
            <person name="Noel J."/>
            <person name="Ndikumana S."/>
            <person name="Charron P."/>
            <person name="St-Onge C."/>
            <person name="Giorgi J."/>
            <person name="Grigoriev I.V."/>
            <person name="Roux C."/>
            <person name="Martin F.M."/>
            <person name="Corradi N."/>
        </authorList>
    </citation>
    <scope>NUCLEOTIDE SEQUENCE [LARGE SCALE GENOMIC DNA]</scope>
    <source>
        <strain evidence="2 3">A1</strain>
    </source>
</reference>
<proteinExistence type="predicted"/>
<gene>
    <name evidence="2" type="ORF">RhiirA1_478950</name>
    <name evidence="1" type="ORF">RhiirA5_432523</name>
</gene>
<dbReference type="Proteomes" id="UP000232688">
    <property type="component" value="Unassembled WGS sequence"/>
</dbReference>
<protein>
    <submittedName>
        <fullName evidence="2">Uncharacterized protein</fullName>
    </submittedName>
</protein>
<dbReference type="AlphaFoldDB" id="A0A2N0QRC3"/>
<evidence type="ECO:0000313" key="2">
    <source>
        <dbReference type="EMBL" id="PKC53607.1"/>
    </source>
</evidence>
<sequence>MRILKSYVKQIYLILADISELVVTLTLNKFNLDVSYIINKIDFLLKEKNIKKNSERFEFLAKINSKRAADSIEYILHSSNLNEGIDEEFLNELFPAESIMGLTFMEYRSWIYWWNSVGYIYIN</sequence>
<accession>A0A2N0QRC3</accession>
<reference evidence="1 4" key="2">
    <citation type="submission" date="2017-09" db="EMBL/GenBank/DDBJ databases">
        <title>Extensive intraspecific genome diversity in a model arbuscular mycorrhizal fungus.</title>
        <authorList>
            <person name="Chen E.C."/>
            <person name="Morin E."/>
            <person name="Beaudet D."/>
            <person name="Noel J."/>
            <person name="Ndikumana S."/>
            <person name="Charron P."/>
            <person name="St-Onge C."/>
            <person name="Giorgi J."/>
            <person name="Grigoriev I.V."/>
            <person name="Roux C."/>
            <person name="Martin F.M."/>
            <person name="Corradi N."/>
        </authorList>
    </citation>
    <scope>NUCLEOTIDE SEQUENCE [LARGE SCALE GENOMIC DNA]</scope>
    <source>
        <strain evidence="1 4">A5</strain>
    </source>
</reference>
<name>A0A2N0QRC3_9GLOM</name>
<evidence type="ECO:0000313" key="3">
    <source>
        <dbReference type="Proteomes" id="UP000232688"/>
    </source>
</evidence>
<dbReference type="EMBL" id="LLXH01004045">
    <property type="protein sequence ID" value="PKC53607.1"/>
    <property type="molecule type" value="Genomic_DNA"/>
</dbReference>
<organism evidence="2 3">
    <name type="scientific">Rhizophagus irregularis</name>
    <dbReference type="NCBI Taxonomy" id="588596"/>
    <lineage>
        <taxon>Eukaryota</taxon>
        <taxon>Fungi</taxon>
        <taxon>Fungi incertae sedis</taxon>
        <taxon>Mucoromycota</taxon>
        <taxon>Glomeromycotina</taxon>
        <taxon>Glomeromycetes</taxon>
        <taxon>Glomerales</taxon>
        <taxon>Glomeraceae</taxon>
        <taxon>Rhizophagus</taxon>
    </lineage>
</organism>
<reference evidence="2 3" key="4">
    <citation type="submission" date="2017-10" db="EMBL/GenBank/DDBJ databases">
        <title>Genome analyses suggest a sexual origin of heterokaryosis in a supposedly ancient asexual fungus.</title>
        <authorList>
            <person name="Corradi N."/>
            <person name="Sedzielewska K."/>
            <person name="Noel J."/>
            <person name="Charron P."/>
            <person name="Farinelli L."/>
            <person name="Marton T."/>
            <person name="Kruger M."/>
            <person name="Pelin A."/>
            <person name="Brachmann A."/>
            <person name="Corradi N."/>
        </authorList>
    </citation>
    <scope>NUCLEOTIDE SEQUENCE [LARGE SCALE GENOMIC DNA]</scope>
    <source>
        <strain evidence="2 3">A1</strain>
    </source>
</reference>
<evidence type="ECO:0000313" key="4">
    <source>
        <dbReference type="Proteomes" id="UP000232722"/>
    </source>
</evidence>
<dbReference type="Proteomes" id="UP000232722">
    <property type="component" value="Unassembled WGS sequence"/>
</dbReference>
<dbReference type="VEuPathDB" id="FungiDB:RhiirA1_478950"/>
<evidence type="ECO:0000313" key="1">
    <source>
        <dbReference type="EMBL" id="PKB97770.1"/>
    </source>
</evidence>